<dbReference type="InterPro" id="IPR047867">
    <property type="entry name" value="Ribosomal_uL22_bac/org-type"/>
</dbReference>
<dbReference type="InterPro" id="IPR005727">
    <property type="entry name" value="Ribosomal_uL22_bac/chlpt-type"/>
</dbReference>
<dbReference type="PROSITE" id="PS00464">
    <property type="entry name" value="RIBOSOMAL_L22"/>
    <property type="match status" value="1"/>
</dbReference>
<evidence type="ECO:0000256" key="5">
    <source>
        <dbReference type="ARBA" id="ARBA00023274"/>
    </source>
</evidence>
<evidence type="ECO:0000256" key="2">
    <source>
        <dbReference type="ARBA" id="ARBA00022730"/>
    </source>
</evidence>
<keyword evidence="3" id="KW-0694">RNA-binding</keyword>
<dbReference type="Gene3D" id="3.90.470.10">
    <property type="entry name" value="Ribosomal protein L22/L17"/>
    <property type="match status" value="1"/>
</dbReference>
<dbReference type="GO" id="GO:0003735">
    <property type="term" value="F:structural constituent of ribosome"/>
    <property type="evidence" value="ECO:0007669"/>
    <property type="project" value="InterPro"/>
</dbReference>
<reference evidence="6" key="1">
    <citation type="submission" date="2018-05" db="EMBL/GenBank/DDBJ databases">
        <authorList>
            <person name="Lanie J.A."/>
            <person name="Ng W.-L."/>
            <person name="Kazmierczak K.M."/>
            <person name="Andrzejewski T.M."/>
            <person name="Davidsen T.M."/>
            <person name="Wayne K.J."/>
            <person name="Tettelin H."/>
            <person name="Glass J.I."/>
            <person name="Rusch D."/>
            <person name="Podicherti R."/>
            <person name="Tsui H.-C.T."/>
            <person name="Winkler M.E."/>
        </authorList>
    </citation>
    <scope>NUCLEOTIDE SEQUENCE</scope>
</reference>
<dbReference type="PANTHER" id="PTHR13501:SF8">
    <property type="entry name" value="LARGE RIBOSOMAL SUBUNIT PROTEIN UL22M"/>
    <property type="match status" value="1"/>
</dbReference>
<dbReference type="NCBIfam" id="TIGR01044">
    <property type="entry name" value="rplV_bact"/>
    <property type="match status" value="1"/>
</dbReference>
<evidence type="ECO:0000256" key="4">
    <source>
        <dbReference type="ARBA" id="ARBA00022980"/>
    </source>
</evidence>
<keyword evidence="2" id="KW-0699">rRNA-binding</keyword>
<dbReference type="CDD" id="cd00336">
    <property type="entry name" value="Ribosomal_L22"/>
    <property type="match status" value="1"/>
</dbReference>
<dbReference type="SUPFAM" id="SSF54843">
    <property type="entry name" value="Ribosomal protein L22"/>
    <property type="match status" value="1"/>
</dbReference>
<dbReference type="InterPro" id="IPR018260">
    <property type="entry name" value="Ribosomal_uL22_CS"/>
</dbReference>
<dbReference type="HAMAP" id="MF_01331_B">
    <property type="entry name" value="Ribosomal_uL22_B"/>
    <property type="match status" value="1"/>
</dbReference>
<accession>A0A382CWS6</accession>
<comment type="similarity">
    <text evidence="1">Belongs to the universal ribosomal protein uL22 family.</text>
</comment>
<evidence type="ECO:0000256" key="1">
    <source>
        <dbReference type="ARBA" id="ARBA00009451"/>
    </source>
</evidence>
<dbReference type="PANTHER" id="PTHR13501">
    <property type="entry name" value="CHLOROPLAST 50S RIBOSOMAL PROTEIN L22-RELATED"/>
    <property type="match status" value="1"/>
</dbReference>
<dbReference type="GO" id="GO:0006412">
    <property type="term" value="P:translation"/>
    <property type="evidence" value="ECO:0007669"/>
    <property type="project" value="InterPro"/>
</dbReference>
<organism evidence="6">
    <name type="scientific">marine metagenome</name>
    <dbReference type="NCBI Taxonomy" id="408172"/>
    <lineage>
        <taxon>unclassified sequences</taxon>
        <taxon>metagenomes</taxon>
        <taxon>ecological metagenomes</taxon>
    </lineage>
</organism>
<dbReference type="Pfam" id="PF00237">
    <property type="entry name" value="Ribosomal_L22"/>
    <property type="match status" value="1"/>
</dbReference>
<keyword evidence="5" id="KW-0687">Ribonucleoprotein</keyword>
<dbReference type="GO" id="GO:0022625">
    <property type="term" value="C:cytosolic large ribosomal subunit"/>
    <property type="evidence" value="ECO:0007669"/>
    <property type="project" value="TreeGrafter"/>
</dbReference>
<name>A0A382CWS6_9ZZZZ</name>
<gene>
    <name evidence="6" type="ORF">METZ01_LOCUS183474</name>
</gene>
<sequence length="110" mass="12225">MTAQATARNVRVAPRKARLVVDLIRGENVVRAMAQLSTLRNRAAEPIMKVLQSALANADQHHPEADVDNFRVISAYVNEARVLKRFRPRAMGRASGILKRSSHITLEVGE</sequence>
<keyword evidence="4" id="KW-0689">Ribosomal protein</keyword>
<proteinExistence type="inferred from homology"/>
<dbReference type="GO" id="GO:0019843">
    <property type="term" value="F:rRNA binding"/>
    <property type="evidence" value="ECO:0007669"/>
    <property type="project" value="UniProtKB-KW"/>
</dbReference>
<dbReference type="InterPro" id="IPR001063">
    <property type="entry name" value="Ribosomal_uL22"/>
</dbReference>
<dbReference type="EMBL" id="UINC01036519">
    <property type="protein sequence ID" value="SVB30620.1"/>
    <property type="molecule type" value="Genomic_DNA"/>
</dbReference>
<dbReference type="InterPro" id="IPR036394">
    <property type="entry name" value="Ribosomal_uL22_sf"/>
</dbReference>
<evidence type="ECO:0000313" key="6">
    <source>
        <dbReference type="EMBL" id="SVB30620.1"/>
    </source>
</evidence>
<evidence type="ECO:0000256" key="3">
    <source>
        <dbReference type="ARBA" id="ARBA00022884"/>
    </source>
</evidence>
<dbReference type="AlphaFoldDB" id="A0A382CWS6"/>
<evidence type="ECO:0008006" key="7">
    <source>
        <dbReference type="Google" id="ProtNLM"/>
    </source>
</evidence>
<protein>
    <recommendedName>
        <fullName evidence="7">50S ribosomal protein L22</fullName>
    </recommendedName>
</protein>